<evidence type="ECO:0000313" key="6">
    <source>
        <dbReference type="Proteomes" id="UP001447188"/>
    </source>
</evidence>
<evidence type="ECO:0000256" key="3">
    <source>
        <dbReference type="SAM" id="MobiDB-lite"/>
    </source>
</evidence>
<keyword evidence="1" id="KW-0813">Transport</keyword>
<feature type="domain" description="FCP1 homology" evidence="4">
    <location>
        <begin position="239"/>
        <end position="383"/>
    </location>
</feature>
<evidence type="ECO:0000256" key="1">
    <source>
        <dbReference type="RuleBase" id="RU365079"/>
    </source>
</evidence>
<keyword evidence="1" id="KW-0809">Transit peptide</keyword>
<keyword evidence="1" id="KW-1133">Transmembrane helix</keyword>
<comment type="subunit">
    <text evidence="1">Component of the TIM23 complex.</text>
</comment>
<dbReference type="SMART" id="SM00577">
    <property type="entry name" value="CPDc"/>
    <property type="match status" value="1"/>
</dbReference>
<sequence length="517" mass="58120">MLARALNRSLVRSIRPIVVPRCPTSPAKSLLLLRLPLLQQSRAFAIKKRRPYKGGDPGAYSEGPTNATDENIPPLVEAWQTSSTAPSTLPQPPPQALPNTPLTSPTPSSSTTPPTPSPGSSTDTTTDLFVRKATPASGVGAGKGGDGLPKSAYVSSTDRKRERLARLMFAAFIAAVVGGGIYLGRDLSEFEQTIYDTSAVPNGWSMSAMYARIKARVQNVLDFYNEPPFEKLLPDPHPDYSRPYTLVIALEDLCVHSTWDREHGWRIAKRPGLDYLLAYMFQYYEIVVFTNQHDQIAAPIIQKMDQYPGYIMYPLFRSHTRYKDGKYIKDLNYLNRDLSKVIMLETNPDAWSMNPNNTIKMKPWLGDPNDRELIALIPFLEYIAAMGISDVRPVIEEFGDKHIPTEFRRREALARVELKKRLEADRAQRKGTVGELLLGALGLGAPKRRREDEEKTFMDLARERGLQAYEETQKHIADHRDEMMQEQKAAEKEAAEMMKTSLSRIFTEGLPKPPGQM</sequence>
<dbReference type="CDD" id="cd07521">
    <property type="entry name" value="HAD_FCP1-like"/>
    <property type="match status" value="1"/>
</dbReference>
<keyword evidence="1" id="KW-0496">Mitochondrion</keyword>
<feature type="region of interest" description="Disordered" evidence="3">
    <location>
        <begin position="48"/>
        <end position="125"/>
    </location>
</feature>
<keyword evidence="2" id="KW-0175">Coiled coil</keyword>
<keyword evidence="1" id="KW-0811">Translocation</keyword>
<comment type="function">
    <text evidence="1">Essential component of the TIM23 complex, a complex that mediates the translocation of transit peptide-containing proteins across the mitochondrial inner membrane.</text>
</comment>
<evidence type="ECO:0000259" key="4">
    <source>
        <dbReference type="PROSITE" id="PS50969"/>
    </source>
</evidence>
<gene>
    <name evidence="5" type="primary">TIM50</name>
    <name evidence="5" type="ORF">Q9L58_005681</name>
</gene>
<dbReference type="InterPro" id="IPR050365">
    <property type="entry name" value="TIM50"/>
</dbReference>
<dbReference type="Pfam" id="PF03031">
    <property type="entry name" value="NIF"/>
    <property type="match status" value="1"/>
</dbReference>
<evidence type="ECO:0000256" key="2">
    <source>
        <dbReference type="SAM" id="Coils"/>
    </source>
</evidence>
<accession>A0ABR3GHG4</accession>
<dbReference type="InterPro" id="IPR036412">
    <property type="entry name" value="HAD-like_sf"/>
</dbReference>
<keyword evidence="1" id="KW-0653">Protein transport</keyword>
<dbReference type="EMBL" id="JBBBZM010000071">
    <property type="protein sequence ID" value="KAL0635383.1"/>
    <property type="molecule type" value="Genomic_DNA"/>
</dbReference>
<feature type="transmembrane region" description="Helical" evidence="1">
    <location>
        <begin position="164"/>
        <end position="184"/>
    </location>
</feature>
<comment type="caution">
    <text evidence="5">The sequence shown here is derived from an EMBL/GenBank/DDBJ whole genome shotgun (WGS) entry which is preliminary data.</text>
</comment>
<dbReference type="PANTHER" id="PTHR12210">
    <property type="entry name" value="DULLARD PROTEIN PHOSPHATASE"/>
    <property type="match status" value="1"/>
</dbReference>
<evidence type="ECO:0000313" key="5">
    <source>
        <dbReference type="EMBL" id="KAL0635383.1"/>
    </source>
</evidence>
<keyword evidence="6" id="KW-1185">Reference proteome</keyword>
<keyword evidence="1" id="KW-0812">Transmembrane</keyword>
<dbReference type="Gene3D" id="3.40.50.1000">
    <property type="entry name" value="HAD superfamily/HAD-like"/>
    <property type="match status" value="1"/>
</dbReference>
<reference evidence="5 6" key="1">
    <citation type="submission" date="2024-02" db="EMBL/GenBank/DDBJ databases">
        <title>Discinaceae phylogenomics.</title>
        <authorList>
            <person name="Dirks A.C."/>
            <person name="James T.Y."/>
        </authorList>
    </citation>
    <scope>NUCLEOTIDE SEQUENCE [LARGE SCALE GENOMIC DNA]</scope>
    <source>
        <strain evidence="5 6">ACD0624</strain>
    </source>
</reference>
<proteinExistence type="inferred from homology"/>
<feature type="compositionally biased region" description="Low complexity" evidence="3">
    <location>
        <begin position="97"/>
        <end position="125"/>
    </location>
</feature>
<dbReference type="InterPro" id="IPR023214">
    <property type="entry name" value="HAD_sf"/>
</dbReference>
<comment type="subcellular location">
    <subcellularLocation>
        <location evidence="1">Mitochondrion inner membrane</location>
        <topology evidence="1">Single-pass membrane protein</topology>
    </subcellularLocation>
</comment>
<dbReference type="Proteomes" id="UP001447188">
    <property type="component" value="Unassembled WGS sequence"/>
</dbReference>
<dbReference type="PROSITE" id="PS50969">
    <property type="entry name" value="FCP1"/>
    <property type="match status" value="1"/>
</dbReference>
<comment type="similarity">
    <text evidence="1">Belongs to the TIM50 family.</text>
</comment>
<keyword evidence="1" id="KW-0472">Membrane</keyword>
<feature type="coiled-coil region" evidence="2">
    <location>
        <begin position="469"/>
        <end position="500"/>
    </location>
</feature>
<dbReference type="SUPFAM" id="SSF56784">
    <property type="entry name" value="HAD-like"/>
    <property type="match status" value="1"/>
</dbReference>
<name>A0ABR3GHG4_9PEZI</name>
<protein>
    <recommendedName>
        <fullName evidence="1">Mitochondrial import inner membrane translocase subunit TIM50</fullName>
    </recommendedName>
</protein>
<organism evidence="5 6">
    <name type="scientific">Discina gigas</name>
    <dbReference type="NCBI Taxonomy" id="1032678"/>
    <lineage>
        <taxon>Eukaryota</taxon>
        <taxon>Fungi</taxon>
        <taxon>Dikarya</taxon>
        <taxon>Ascomycota</taxon>
        <taxon>Pezizomycotina</taxon>
        <taxon>Pezizomycetes</taxon>
        <taxon>Pezizales</taxon>
        <taxon>Discinaceae</taxon>
        <taxon>Discina</taxon>
    </lineage>
</organism>
<dbReference type="InterPro" id="IPR004274">
    <property type="entry name" value="FCP1_dom"/>
</dbReference>
<feature type="region of interest" description="Disordered" evidence="3">
    <location>
        <begin position="135"/>
        <end position="154"/>
    </location>
</feature>